<comment type="caution">
    <text evidence="1">The sequence shown here is derived from an EMBL/GenBank/DDBJ whole genome shotgun (WGS) entry which is preliminary data.</text>
</comment>
<protein>
    <submittedName>
        <fullName evidence="1">Uncharacterized protein</fullName>
    </submittedName>
</protein>
<dbReference type="EMBL" id="LFZN01000057">
    <property type="protein sequence ID" value="KXT01306.1"/>
    <property type="molecule type" value="Genomic_DNA"/>
</dbReference>
<accession>A0A139HFW2</accession>
<gene>
    <name evidence="1" type="ORF">AC578_2695</name>
</gene>
<proteinExistence type="predicted"/>
<keyword evidence="2" id="KW-1185">Reference proteome</keyword>
<dbReference type="OrthoDB" id="10251113at2759"/>
<organism evidence="1 2">
    <name type="scientific">Pseudocercospora eumusae</name>
    <dbReference type="NCBI Taxonomy" id="321146"/>
    <lineage>
        <taxon>Eukaryota</taxon>
        <taxon>Fungi</taxon>
        <taxon>Dikarya</taxon>
        <taxon>Ascomycota</taxon>
        <taxon>Pezizomycotina</taxon>
        <taxon>Dothideomycetes</taxon>
        <taxon>Dothideomycetidae</taxon>
        <taxon>Mycosphaerellales</taxon>
        <taxon>Mycosphaerellaceae</taxon>
        <taxon>Pseudocercospora</taxon>
    </lineage>
</organism>
<dbReference type="AlphaFoldDB" id="A0A139HFW2"/>
<dbReference type="Proteomes" id="UP000070133">
    <property type="component" value="Unassembled WGS sequence"/>
</dbReference>
<reference evidence="1 2" key="1">
    <citation type="submission" date="2015-07" db="EMBL/GenBank/DDBJ databases">
        <title>Comparative genomics of the Sigatoka disease complex on banana suggests a link between parallel evolutionary changes in Pseudocercospora fijiensis and Pseudocercospora eumusae and increased virulence on the banana host.</title>
        <authorList>
            <person name="Chang T.-C."/>
            <person name="Salvucci A."/>
            <person name="Crous P.W."/>
            <person name="Stergiopoulos I."/>
        </authorList>
    </citation>
    <scope>NUCLEOTIDE SEQUENCE [LARGE SCALE GENOMIC DNA]</scope>
    <source>
        <strain evidence="1 2">CBS 114824</strain>
    </source>
</reference>
<name>A0A139HFW2_9PEZI</name>
<sequence>MYASHRLASSLHRYNIPLAVVALHLRHATSSRIEDEDAHLNSVSVVIADSIITTHSDLILISAHLRLCIAHEYHPSPHFHPTPYNTLLQSLSSLQPHLSRPAKDPALFM</sequence>
<evidence type="ECO:0000313" key="1">
    <source>
        <dbReference type="EMBL" id="KXT01306.1"/>
    </source>
</evidence>
<evidence type="ECO:0000313" key="2">
    <source>
        <dbReference type="Proteomes" id="UP000070133"/>
    </source>
</evidence>